<dbReference type="InterPro" id="IPR016656">
    <property type="entry name" value="TFIIE-bsu"/>
</dbReference>
<dbReference type="PIRSF" id="PIRSF016398">
    <property type="entry name" value="TFIIE-beta"/>
    <property type="match status" value="1"/>
</dbReference>
<dbReference type="InterPro" id="IPR036388">
    <property type="entry name" value="WH-like_DNA-bd_sf"/>
</dbReference>
<feature type="domain" description="TFIIE beta" evidence="9">
    <location>
        <begin position="54"/>
        <end position="142"/>
    </location>
</feature>
<dbReference type="GO" id="GO:0005673">
    <property type="term" value="C:transcription factor TFIIE complex"/>
    <property type="evidence" value="ECO:0000318"/>
    <property type="project" value="GO_Central"/>
</dbReference>
<keyword evidence="2 7" id="KW-0805">Transcription regulation</keyword>
<dbReference type="PROSITE" id="PS51351">
    <property type="entry name" value="TFIIE_BETA_C"/>
    <property type="match status" value="1"/>
</dbReference>
<dbReference type="EnsemblMetazoa" id="XM_011674620">
    <property type="protein sequence ID" value="XP_011672922"/>
    <property type="gene ID" value="LOC581359"/>
</dbReference>
<keyword evidence="4 7" id="KW-0804">Transcription</keyword>
<evidence type="ECO:0000259" key="9">
    <source>
        <dbReference type="PROSITE" id="PS51351"/>
    </source>
</evidence>
<reference evidence="10" key="2">
    <citation type="submission" date="2021-01" db="UniProtKB">
        <authorList>
            <consortium name="EnsemblMetazoa"/>
        </authorList>
    </citation>
    <scope>IDENTIFICATION</scope>
</reference>
<comment type="subcellular location">
    <subcellularLocation>
        <location evidence="1 7">Nucleus</location>
    </subcellularLocation>
</comment>
<dbReference type="SUPFAM" id="SSF46785">
    <property type="entry name" value="Winged helix' DNA-binding domain"/>
    <property type="match status" value="1"/>
</dbReference>
<feature type="compositionally biased region" description="Basic and acidic residues" evidence="8">
    <location>
        <begin position="1"/>
        <end position="13"/>
    </location>
</feature>
<dbReference type="InParanoid" id="A0A7M7TGR4"/>
<dbReference type="InterPro" id="IPR003166">
    <property type="entry name" value="TFIIE_bsu_DNA-bd"/>
</dbReference>
<evidence type="ECO:0000256" key="2">
    <source>
        <dbReference type="ARBA" id="ARBA00023015"/>
    </source>
</evidence>
<dbReference type="OrthoDB" id="5323195at2759"/>
<reference evidence="11" key="1">
    <citation type="submission" date="2015-02" db="EMBL/GenBank/DDBJ databases">
        <title>Genome sequencing for Strongylocentrotus purpuratus.</title>
        <authorList>
            <person name="Murali S."/>
            <person name="Liu Y."/>
            <person name="Vee V."/>
            <person name="English A."/>
            <person name="Wang M."/>
            <person name="Skinner E."/>
            <person name="Han Y."/>
            <person name="Muzny D.M."/>
            <person name="Worley K.C."/>
            <person name="Gibbs R.A."/>
        </authorList>
    </citation>
    <scope>NUCLEOTIDE SEQUENCE</scope>
</reference>
<feature type="region of interest" description="Disordered" evidence="8">
    <location>
        <begin position="239"/>
        <end position="286"/>
    </location>
</feature>
<evidence type="ECO:0000256" key="6">
    <source>
        <dbReference type="ARBA" id="ARBA00025581"/>
    </source>
</evidence>
<sequence length="286" mass="32891">MDQALLREREAFLKRAKSQPVVEKKRPKAGSSKEPPPKKKKPGSGFSEPGSSRASTGLNYKTHAGSSKYKFGILAKVVQHMKVRHQQGDSYPLSIEEILDETNQMDVGPKHKMWLINEALPNNPKVSLEDGKYLFKPAFNVRNRKEMVRLLKRHDQRGLGGIMMEDVMESLPHAKVGVEKLEKAGEIIVLTKPDKKKVVYYNDRTFKLKIEEEFKELWNSTTVDSLDEEKIQEYLKKQGINSMQDHGPKKFNAPQRKKPNRKGQRKFKTHNDHISEVLKDYSEAKK</sequence>
<name>A0A7M7TGR4_STRPU</name>
<dbReference type="EnsemblMetazoa" id="XM_781365">
    <property type="protein sequence ID" value="XP_786458"/>
    <property type="gene ID" value="LOC581359"/>
</dbReference>
<dbReference type="InterPro" id="IPR040501">
    <property type="entry name" value="TFA2_Winged_2"/>
</dbReference>
<organism evidence="10 11">
    <name type="scientific">Strongylocentrotus purpuratus</name>
    <name type="common">Purple sea urchin</name>
    <dbReference type="NCBI Taxonomy" id="7668"/>
    <lineage>
        <taxon>Eukaryota</taxon>
        <taxon>Metazoa</taxon>
        <taxon>Echinodermata</taxon>
        <taxon>Eleutherozoa</taxon>
        <taxon>Echinozoa</taxon>
        <taxon>Echinoidea</taxon>
        <taxon>Euechinoidea</taxon>
        <taxon>Echinacea</taxon>
        <taxon>Camarodonta</taxon>
        <taxon>Echinidea</taxon>
        <taxon>Strongylocentrotidae</taxon>
        <taxon>Strongylocentrotus</taxon>
    </lineage>
</organism>
<evidence type="ECO:0000256" key="7">
    <source>
        <dbReference type="PIRNR" id="PIRNR016398"/>
    </source>
</evidence>
<feature type="compositionally biased region" description="Basic and acidic residues" evidence="8">
    <location>
        <begin position="269"/>
        <end position="286"/>
    </location>
</feature>
<dbReference type="RefSeq" id="XP_786458.2">
    <property type="nucleotide sequence ID" value="XM_781365.5"/>
</dbReference>
<comment type="function">
    <text evidence="6 7">Recruits TFIIH to the initiation complex and stimulates the RNA polymerase II C-terminal domain kinase and DNA-dependent ATPase activities of TFIIH. Both TFIIH and TFIIE are required for promoter clearance by RNA polymerase.</text>
</comment>
<dbReference type="PANTHER" id="PTHR12716">
    <property type="entry name" value="TRANSCRIPTION INITIATION FACTOR IIE, BETA SUBUNIT"/>
    <property type="match status" value="1"/>
</dbReference>
<dbReference type="FunFam" id="1.10.10.10:FF:000177">
    <property type="entry name" value="Transcription initiation factor IIE subunit beta"/>
    <property type="match status" value="1"/>
</dbReference>
<keyword evidence="5 7" id="KW-0539">Nucleus</keyword>
<feature type="region of interest" description="Disordered" evidence="8">
    <location>
        <begin position="1"/>
        <end position="61"/>
    </location>
</feature>
<feature type="compositionally biased region" description="Low complexity" evidence="8">
    <location>
        <begin position="43"/>
        <end position="52"/>
    </location>
</feature>
<dbReference type="GO" id="GO:0006367">
    <property type="term" value="P:transcription initiation at RNA polymerase II promoter"/>
    <property type="evidence" value="ECO:0000318"/>
    <property type="project" value="GO_Central"/>
</dbReference>
<dbReference type="CDD" id="cd07977">
    <property type="entry name" value="TFIIE_beta_winged_helix"/>
    <property type="match status" value="1"/>
</dbReference>
<dbReference type="InterPro" id="IPR036390">
    <property type="entry name" value="WH_DNA-bd_sf"/>
</dbReference>
<dbReference type="GeneID" id="581359"/>
<dbReference type="KEGG" id="spu:581359"/>
<evidence type="ECO:0000256" key="4">
    <source>
        <dbReference type="ARBA" id="ARBA00023163"/>
    </source>
</evidence>
<dbReference type="CTD" id="2961"/>
<keyword evidence="3 7" id="KW-0238">DNA-binding</keyword>
<protein>
    <recommendedName>
        <fullName evidence="7">Transcription initiation factor IIE subunit beta</fullName>
    </recommendedName>
</protein>
<dbReference type="Proteomes" id="UP000007110">
    <property type="component" value="Unassembled WGS sequence"/>
</dbReference>
<evidence type="ECO:0000256" key="1">
    <source>
        <dbReference type="ARBA" id="ARBA00004123"/>
    </source>
</evidence>
<dbReference type="Pfam" id="PF02186">
    <property type="entry name" value="TFIIE_beta"/>
    <property type="match status" value="1"/>
</dbReference>
<dbReference type="GO" id="GO:0003677">
    <property type="term" value="F:DNA binding"/>
    <property type="evidence" value="ECO:0007669"/>
    <property type="project" value="UniProtKB-UniRule"/>
</dbReference>
<feature type="compositionally biased region" description="Basic residues" evidence="8">
    <location>
        <begin position="255"/>
        <end position="268"/>
    </location>
</feature>
<dbReference type="PANTHER" id="PTHR12716:SF8">
    <property type="entry name" value="TRANSCRIPTION INITIATION FACTOR IIE SUBUNIT BETA"/>
    <property type="match status" value="1"/>
</dbReference>
<comment type="similarity">
    <text evidence="7">Belongs to the TFIIE beta subunit family.</text>
</comment>
<evidence type="ECO:0000313" key="11">
    <source>
        <dbReference type="Proteomes" id="UP000007110"/>
    </source>
</evidence>
<dbReference type="OMA" id="AFKRRAM"/>
<accession>A0A7M7TGR4</accession>
<evidence type="ECO:0000256" key="8">
    <source>
        <dbReference type="SAM" id="MobiDB-lite"/>
    </source>
</evidence>
<dbReference type="Gene3D" id="1.10.10.10">
    <property type="entry name" value="Winged helix-like DNA-binding domain superfamily/Winged helix DNA-binding domain"/>
    <property type="match status" value="1"/>
</dbReference>
<evidence type="ECO:0000256" key="5">
    <source>
        <dbReference type="ARBA" id="ARBA00023242"/>
    </source>
</evidence>
<dbReference type="Pfam" id="PF18121">
    <property type="entry name" value="TFA2_Winged_2"/>
    <property type="match status" value="1"/>
</dbReference>
<dbReference type="RefSeq" id="XP_011672922.1">
    <property type="nucleotide sequence ID" value="XM_011674620.2"/>
</dbReference>
<evidence type="ECO:0000256" key="3">
    <source>
        <dbReference type="ARBA" id="ARBA00023125"/>
    </source>
</evidence>
<comment type="subunit">
    <text evidence="7">Tetramer of two alpha and two beta chains.</text>
</comment>
<evidence type="ECO:0000313" key="10">
    <source>
        <dbReference type="EnsemblMetazoa" id="XP_786458"/>
    </source>
</evidence>
<proteinExistence type="inferred from homology"/>
<keyword evidence="11" id="KW-1185">Reference proteome</keyword>
<dbReference type="AlphaFoldDB" id="A0A7M7TGR4"/>